<dbReference type="SMART" id="SM00091">
    <property type="entry name" value="PAS"/>
    <property type="match status" value="1"/>
</dbReference>
<keyword evidence="4" id="KW-0175">Coiled coil</keyword>
<dbReference type="InterPro" id="IPR003594">
    <property type="entry name" value="HATPase_dom"/>
</dbReference>
<dbReference type="InterPro" id="IPR003018">
    <property type="entry name" value="GAF"/>
</dbReference>
<evidence type="ECO:0000256" key="2">
    <source>
        <dbReference type="ARBA" id="ARBA00012438"/>
    </source>
</evidence>
<keyword evidence="8" id="KW-0808">Transferase</keyword>
<name>A0A0S6VU35_9BACT</name>
<dbReference type="SUPFAM" id="SSF47384">
    <property type="entry name" value="Homodimeric domain of signal transducing histidine kinase"/>
    <property type="match status" value="1"/>
</dbReference>
<dbReference type="GO" id="GO:0000155">
    <property type="term" value="F:phosphorelay sensor kinase activity"/>
    <property type="evidence" value="ECO:0007669"/>
    <property type="project" value="InterPro"/>
</dbReference>
<evidence type="ECO:0000256" key="5">
    <source>
        <dbReference type="SAM" id="MobiDB-lite"/>
    </source>
</evidence>
<evidence type="ECO:0000313" key="9">
    <source>
        <dbReference type="Proteomes" id="UP000030700"/>
    </source>
</evidence>
<dbReference type="SUPFAM" id="SSF55785">
    <property type="entry name" value="PYP-like sensor domain (PAS domain)"/>
    <property type="match status" value="1"/>
</dbReference>
<dbReference type="Gene3D" id="3.30.565.10">
    <property type="entry name" value="Histidine kinase-like ATPase, C-terminal domain"/>
    <property type="match status" value="1"/>
</dbReference>
<dbReference type="Pfam" id="PF02518">
    <property type="entry name" value="HATPase_c"/>
    <property type="match status" value="1"/>
</dbReference>
<dbReference type="PROSITE" id="PS50109">
    <property type="entry name" value="HIS_KIN"/>
    <property type="match status" value="1"/>
</dbReference>
<evidence type="ECO:0000256" key="1">
    <source>
        <dbReference type="ARBA" id="ARBA00000085"/>
    </source>
</evidence>
<comment type="catalytic activity">
    <reaction evidence="1">
        <text>ATP + protein L-histidine = ADP + protein N-phospho-L-histidine.</text>
        <dbReference type="EC" id="2.7.13.3"/>
    </reaction>
</comment>
<evidence type="ECO:0000259" key="7">
    <source>
        <dbReference type="PROSITE" id="PS50112"/>
    </source>
</evidence>
<keyword evidence="9" id="KW-1185">Reference proteome</keyword>
<dbReference type="InterPro" id="IPR005467">
    <property type="entry name" value="His_kinase_dom"/>
</dbReference>
<dbReference type="PRINTS" id="PR00344">
    <property type="entry name" value="BCTRLSENSOR"/>
</dbReference>
<feature type="region of interest" description="Disordered" evidence="5">
    <location>
        <begin position="563"/>
        <end position="586"/>
    </location>
</feature>
<dbReference type="InterPro" id="IPR036097">
    <property type="entry name" value="HisK_dim/P_sf"/>
</dbReference>
<feature type="domain" description="PAS" evidence="7">
    <location>
        <begin position="11"/>
        <end position="58"/>
    </location>
</feature>
<feature type="compositionally biased region" description="Polar residues" evidence="5">
    <location>
        <begin position="571"/>
        <end position="582"/>
    </location>
</feature>
<dbReference type="InterPro" id="IPR003661">
    <property type="entry name" value="HisK_dim/P_dom"/>
</dbReference>
<dbReference type="InterPro" id="IPR004358">
    <property type="entry name" value="Sig_transdc_His_kin-like_C"/>
</dbReference>
<dbReference type="Gene3D" id="1.10.287.130">
    <property type="match status" value="1"/>
</dbReference>
<dbReference type="InterPro" id="IPR013656">
    <property type="entry name" value="PAS_4"/>
</dbReference>
<dbReference type="PANTHER" id="PTHR43065">
    <property type="entry name" value="SENSOR HISTIDINE KINASE"/>
    <property type="match status" value="1"/>
</dbReference>
<sequence length="664" mass="73805">MFDVIPIARAQLIEHLPDGMIVFDSEARIVDINPAAAQIFGQPIAQLIGRTLATIAPEHHGWKQMFDAPHDIHTEIALSNGDAPREYDARLSLLYDEPRREVIGRLLILRDITARKRSEDALRASQDELTASLRREQQRRIVSETLREAATIISSTLEPRRVIGLLLDELQKVVAYHFVSVMLEHEGQLTRVVRRSERGDSYHPLTFAVNAYPLNAQVLSEKRPVVIPDVSVDERWKTSGETRVIRSLMNMPLLVQDRPIGVLTVGRADDIPYTDEDAAIVFAFASHVAVSLENARLADRTRQALIEVQDMVERLQRTQKRLVESEKLAALGKLVANVAHEINTPIGAIKASAGNILAALDETLRALPVVLRDIHPEQHALFISLITRALQEKQLLTTAEERRFRRALCQELEDADLAQADEMADMLVDMGIYAQIDEFLPLLRQDSQMALLRSAYTLAAQQHHSHNIISAVSRAMKVISALKTYAHLDMIGDMSAANIPDGIDIALTLYQNQLKQGIEVVKRYADIPLISGYPDDLVQVWTNLIHNAIQAMQGKGRLEIAVSQHQPPPSQEGSSPVESSTPIPLLGGTRGRSFVVVAITDSGPGIPDAIKDRIFEPFFTTKPAGEGSGLGLDISRKIIEKHQGKIEFDSKPGRTTFRVWLPVS</sequence>
<gene>
    <name evidence="8" type="ORF">U14_00267</name>
</gene>
<evidence type="ECO:0000256" key="3">
    <source>
        <dbReference type="ARBA" id="ARBA00022553"/>
    </source>
</evidence>
<proteinExistence type="predicted"/>
<dbReference type="EC" id="2.7.13.3" evidence="2"/>
<dbReference type="EMBL" id="DF820455">
    <property type="protein sequence ID" value="GAK49049.1"/>
    <property type="molecule type" value="Genomic_DNA"/>
</dbReference>
<dbReference type="Gene3D" id="3.30.450.40">
    <property type="match status" value="1"/>
</dbReference>
<reference evidence="8" key="1">
    <citation type="journal article" date="2015" name="PeerJ">
        <title>First genomic representation of candidate bacterial phylum KSB3 points to enhanced environmental sensing as a trigger of wastewater bulking.</title>
        <authorList>
            <person name="Sekiguchi Y."/>
            <person name="Ohashi A."/>
            <person name="Parks D.H."/>
            <person name="Yamauchi T."/>
            <person name="Tyson G.W."/>
            <person name="Hugenholtz P."/>
        </authorList>
    </citation>
    <scope>NUCLEOTIDE SEQUENCE [LARGE SCALE GENOMIC DNA]</scope>
</reference>
<organism evidence="8">
    <name type="scientific">Candidatus Moduliflexus flocculans</name>
    <dbReference type="NCBI Taxonomy" id="1499966"/>
    <lineage>
        <taxon>Bacteria</taxon>
        <taxon>Candidatus Moduliflexota</taxon>
        <taxon>Candidatus Moduliflexia</taxon>
        <taxon>Candidatus Moduliflexales</taxon>
        <taxon>Candidatus Moduliflexaceae</taxon>
    </lineage>
</organism>
<protein>
    <recommendedName>
        <fullName evidence="2">histidine kinase</fullName>
        <ecNumber evidence="2">2.7.13.3</ecNumber>
    </recommendedName>
</protein>
<accession>A0A0S6VU35</accession>
<dbReference type="Gene3D" id="3.30.450.20">
    <property type="entry name" value="PAS domain"/>
    <property type="match status" value="1"/>
</dbReference>
<dbReference type="InterPro" id="IPR035965">
    <property type="entry name" value="PAS-like_dom_sf"/>
</dbReference>
<dbReference type="SUPFAM" id="SSF55781">
    <property type="entry name" value="GAF domain-like"/>
    <property type="match status" value="1"/>
</dbReference>
<dbReference type="InterPro" id="IPR029016">
    <property type="entry name" value="GAF-like_dom_sf"/>
</dbReference>
<evidence type="ECO:0000256" key="4">
    <source>
        <dbReference type="SAM" id="Coils"/>
    </source>
</evidence>
<dbReference type="Pfam" id="PF08448">
    <property type="entry name" value="PAS_4"/>
    <property type="match status" value="1"/>
</dbReference>
<feature type="coiled-coil region" evidence="4">
    <location>
        <begin position="298"/>
        <end position="328"/>
    </location>
</feature>
<dbReference type="SMART" id="SM00387">
    <property type="entry name" value="HATPase_c"/>
    <property type="match status" value="1"/>
</dbReference>
<dbReference type="Pfam" id="PF01590">
    <property type="entry name" value="GAF"/>
    <property type="match status" value="1"/>
</dbReference>
<dbReference type="AlphaFoldDB" id="A0A0S6VU35"/>
<keyword evidence="3" id="KW-0597">Phosphoprotein</keyword>
<dbReference type="SUPFAM" id="SSF55874">
    <property type="entry name" value="ATPase domain of HSP90 chaperone/DNA topoisomerase II/histidine kinase"/>
    <property type="match status" value="1"/>
</dbReference>
<dbReference type="InterPro" id="IPR036890">
    <property type="entry name" value="HATPase_C_sf"/>
</dbReference>
<keyword evidence="8" id="KW-0418">Kinase</keyword>
<evidence type="ECO:0000259" key="6">
    <source>
        <dbReference type="PROSITE" id="PS50109"/>
    </source>
</evidence>
<feature type="domain" description="Histidine kinase" evidence="6">
    <location>
        <begin position="337"/>
        <end position="664"/>
    </location>
</feature>
<dbReference type="NCBIfam" id="TIGR00229">
    <property type="entry name" value="sensory_box"/>
    <property type="match status" value="1"/>
</dbReference>
<evidence type="ECO:0000313" key="8">
    <source>
        <dbReference type="EMBL" id="GAK49049.1"/>
    </source>
</evidence>
<dbReference type="CDD" id="cd00082">
    <property type="entry name" value="HisKA"/>
    <property type="match status" value="1"/>
</dbReference>
<dbReference type="STRING" id="1499966.U14_00267"/>
<dbReference type="HOGENOM" id="CLU_000445_114_39_0"/>
<dbReference type="SMART" id="SM00065">
    <property type="entry name" value="GAF"/>
    <property type="match status" value="1"/>
</dbReference>
<dbReference type="CDD" id="cd00130">
    <property type="entry name" value="PAS"/>
    <property type="match status" value="1"/>
</dbReference>
<dbReference type="InterPro" id="IPR000014">
    <property type="entry name" value="PAS"/>
</dbReference>
<dbReference type="PANTHER" id="PTHR43065:SF48">
    <property type="entry name" value="HISTIDINE KINASE"/>
    <property type="match status" value="1"/>
</dbReference>
<dbReference type="PROSITE" id="PS50112">
    <property type="entry name" value="PAS"/>
    <property type="match status" value="1"/>
</dbReference>
<dbReference type="Proteomes" id="UP000030700">
    <property type="component" value="Unassembled WGS sequence"/>
</dbReference>